<sequence>MQMITLDLIQVIVQGGAVGLLLAFGYLGYRFANRLLTVGAALITNHLSHLETALLSVEKALVRLDETVDRLARKK</sequence>
<protein>
    <submittedName>
        <fullName evidence="2">Uncharacterized protein</fullName>
    </submittedName>
</protein>
<keyword evidence="1" id="KW-0812">Transmembrane</keyword>
<keyword evidence="1" id="KW-1133">Transmembrane helix</keyword>
<gene>
    <name evidence="2" type="ORF">LCGC14_2207660</name>
</gene>
<feature type="transmembrane region" description="Helical" evidence="1">
    <location>
        <begin position="12"/>
        <end position="29"/>
    </location>
</feature>
<evidence type="ECO:0000256" key="1">
    <source>
        <dbReference type="SAM" id="Phobius"/>
    </source>
</evidence>
<keyword evidence="1" id="KW-0472">Membrane</keyword>
<comment type="caution">
    <text evidence="2">The sequence shown here is derived from an EMBL/GenBank/DDBJ whole genome shotgun (WGS) entry which is preliminary data.</text>
</comment>
<proteinExistence type="predicted"/>
<organism evidence="2">
    <name type="scientific">marine sediment metagenome</name>
    <dbReference type="NCBI Taxonomy" id="412755"/>
    <lineage>
        <taxon>unclassified sequences</taxon>
        <taxon>metagenomes</taxon>
        <taxon>ecological metagenomes</taxon>
    </lineage>
</organism>
<accession>A0A0F9DEX6</accession>
<name>A0A0F9DEX6_9ZZZZ</name>
<dbReference type="EMBL" id="LAZR01029229">
    <property type="protein sequence ID" value="KKL60204.1"/>
    <property type="molecule type" value="Genomic_DNA"/>
</dbReference>
<evidence type="ECO:0000313" key="2">
    <source>
        <dbReference type="EMBL" id="KKL60204.1"/>
    </source>
</evidence>
<reference evidence="2" key="1">
    <citation type="journal article" date="2015" name="Nature">
        <title>Complex archaea that bridge the gap between prokaryotes and eukaryotes.</title>
        <authorList>
            <person name="Spang A."/>
            <person name="Saw J.H."/>
            <person name="Jorgensen S.L."/>
            <person name="Zaremba-Niedzwiedzka K."/>
            <person name="Martijn J."/>
            <person name="Lind A.E."/>
            <person name="van Eijk R."/>
            <person name="Schleper C."/>
            <person name="Guy L."/>
            <person name="Ettema T.J."/>
        </authorList>
    </citation>
    <scope>NUCLEOTIDE SEQUENCE</scope>
</reference>
<dbReference type="AlphaFoldDB" id="A0A0F9DEX6"/>